<sequence length="240" mass="27507">MRAIQESVEKSRQAALERTQLRLQHESAEKEARRREEAARLQKERCFQSRRDLIKAMDVAREEDALVFLEQMRGNLDMLVATDEYGSTLLHEACSRGMRKLALAVLEQTKDDQEHARLLFQRDYRDQTPLHRAAAAGNGEICLELCKRKECRIGLKDRDGRTALQVAKHWGFSAAADAIFRAINPLPELQMQVKPPEPEEEHAPEETQAKRGMWGPERLPSISMSDHLFCLFSCLRVSQA</sequence>
<keyword evidence="1" id="KW-0677">Repeat</keyword>
<dbReference type="InterPro" id="IPR002110">
    <property type="entry name" value="Ankyrin_rpt"/>
</dbReference>
<evidence type="ECO:0000313" key="6">
    <source>
        <dbReference type="Proteomes" id="UP001178507"/>
    </source>
</evidence>
<comment type="caution">
    <text evidence="5">The sequence shown here is derived from an EMBL/GenBank/DDBJ whole genome shotgun (WGS) entry which is preliminary data.</text>
</comment>
<evidence type="ECO:0000313" key="5">
    <source>
        <dbReference type="EMBL" id="CAJ1383613.1"/>
    </source>
</evidence>
<feature type="coiled-coil region" evidence="3">
    <location>
        <begin position="11"/>
        <end position="45"/>
    </location>
</feature>
<dbReference type="AlphaFoldDB" id="A0AA36MYT4"/>
<dbReference type="SUPFAM" id="SSF48403">
    <property type="entry name" value="Ankyrin repeat"/>
    <property type="match status" value="1"/>
</dbReference>
<keyword evidence="2" id="KW-0040">ANK repeat</keyword>
<dbReference type="InterPro" id="IPR036770">
    <property type="entry name" value="Ankyrin_rpt-contain_sf"/>
</dbReference>
<organism evidence="5 6">
    <name type="scientific">Effrenium voratum</name>
    <dbReference type="NCBI Taxonomy" id="2562239"/>
    <lineage>
        <taxon>Eukaryota</taxon>
        <taxon>Sar</taxon>
        <taxon>Alveolata</taxon>
        <taxon>Dinophyceae</taxon>
        <taxon>Suessiales</taxon>
        <taxon>Symbiodiniaceae</taxon>
        <taxon>Effrenium</taxon>
    </lineage>
</organism>
<proteinExistence type="predicted"/>
<dbReference type="GO" id="GO:0005634">
    <property type="term" value="C:nucleus"/>
    <property type="evidence" value="ECO:0007669"/>
    <property type="project" value="TreeGrafter"/>
</dbReference>
<protein>
    <submittedName>
        <fullName evidence="5">Uncharacterized protein</fullName>
    </submittedName>
</protein>
<dbReference type="Proteomes" id="UP001178507">
    <property type="component" value="Unassembled WGS sequence"/>
</dbReference>
<evidence type="ECO:0000256" key="3">
    <source>
        <dbReference type="SAM" id="Coils"/>
    </source>
</evidence>
<keyword evidence="3" id="KW-0175">Coiled coil</keyword>
<dbReference type="PANTHER" id="PTHR24193:SF121">
    <property type="entry name" value="ADA2A-CONTAINING COMPLEX COMPONENT 3, ISOFORM D"/>
    <property type="match status" value="1"/>
</dbReference>
<name>A0AA36MYT4_9DINO</name>
<feature type="region of interest" description="Disordered" evidence="4">
    <location>
        <begin position="193"/>
        <end position="215"/>
    </location>
</feature>
<dbReference type="GO" id="GO:0000976">
    <property type="term" value="F:transcription cis-regulatory region binding"/>
    <property type="evidence" value="ECO:0007669"/>
    <property type="project" value="TreeGrafter"/>
</dbReference>
<dbReference type="InterPro" id="IPR050663">
    <property type="entry name" value="Ankyrin-SOCS_Box"/>
</dbReference>
<dbReference type="GO" id="GO:0045944">
    <property type="term" value="P:positive regulation of transcription by RNA polymerase II"/>
    <property type="evidence" value="ECO:0007669"/>
    <property type="project" value="TreeGrafter"/>
</dbReference>
<dbReference type="Pfam" id="PF00023">
    <property type="entry name" value="Ank"/>
    <property type="match status" value="1"/>
</dbReference>
<dbReference type="EMBL" id="CAUJNA010001034">
    <property type="protein sequence ID" value="CAJ1383613.1"/>
    <property type="molecule type" value="Genomic_DNA"/>
</dbReference>
<accession>A0AA36MYT4</accession>
<evidence type="ECO:0000256" key="2">
    <source>
        <dbReference type="ARBA" id="ARBA00023043"/>
    </source>
</evidence>
<evidence type="ECO:0000256" key="4">
    <source>
        <dbReference type="SAM" id="MobiDB-lite"/>
    </source>
</evidence>
<dbReference type="Gene3D" id="1.25.40.20">
    <property type="entry name" value="Ankyrin repeat-containing domain"/>
    <property type="match status" value="1"/>
</dbReference>
<gene>
    <name evidence="5" type="ORF">EVOR1521_LOCUS10700</name>
</gene>
<dbReference type="PANTHER" id="PTHR24193">
    <property type="entry name" value="ANKYRIN REPEAT PROTEIN"/>
    <property type="match status" value="1"/>
</dbReference>
<evidence type="ECO:0000256" key="1">
    <source>
        <dbReference type="ARBA" id="ARBA00022737"/>
    </source>
</evidence>
<reference evidence="5" key="1">
    <citation type="submission" date="2023-08" db="EMBL/GenBank/DDBJ databases">
        <authorList>
            <person name="Chen Y."/>
            <person name="Shah S."/>
            <person name="Dougan E. K."/>
            <person name="Thang M."/>
            <person name="Chan C."/>
        </authorList>
    </citation>
    <scope>NUCLEOTIDE SEQUENCE</scope>
</reference>
<keyword evidence="6" id="KW-1185">Reference proteome</keyword>